<dbReference type="InterPro" id="IPR014710">
    <property type="entry name" value="RmlC-like_jellyroll"/>
</dbReference>
<feature type="domain" description="Cupin type-2" evidence="1">
    <location>
        <begin position="46"/>
        <end position="113"/>
    </location>
</feature>
<comment type="caution">
    <text evidence="2">The sequence shown here is derived from an EMBL/GenBank/DDBJ whole genome shotgun (WGS) entry which is preliminary data.</text>
</comment>
<evidence type="ECO:0000313" key="3">
    <source>
        <dbReference type="Proteomes" id="UP001601976"/>
    </source>
</evidence>
<organism evidence="2 3">
    <name type="scientific">Streptomyces flavidovirens</name>
    <dbReference type="NCBI Taxonomy" id="67298"/>
    <lineage>
        <taxon>Bacteria</taxon>
        <taxon>Bacillati</taxon>
        <taxon>Actinomycetota</taxon>
        <taxon>Actinomycetes</taxon>
        <taxon>Kitasatosporales</taxon>
        <taxon>Streptomycetaceae</taxon>
        <taxon>Streptomyces</taxon>
    </lineage>
</organism>
<dbReference type="Gene3D" id="2.60.120.10">
    <property type="entry name" value="Jelly Rolls"/>
    <property type="match status" value="1"/>
</dbReference>
<proteinExistence type="predicted"/>
<keyword evidence="3" id="KW-1185">Reference proteome</keyword>
<dbReference type="Pfam" id="PF07883">
    <property type="entry name" value="Cupin_2"/>
    <property type="match status" value="1"/>
</dbReference>
<dbReference type="Proteomes" id="UP001601976">
    <property type="component" value="Unassembled WGS sequence"/>
</dbReference>
<dbReference type="InterPro" id="IPR013096">
    <property type="entry name" value="Cupin_2"/>
</dbReference>
<evidence type="ECO:0000313" key="2">
    <source>
        <dbReference type="EMBL" id="MFF3340546.1"/>
    </source>
</evidence>
<name>A0ABW6RG94_9ACTN</name>
<dbReference type="SUPFAM" id="SSF51182">
    <property type="entry name" value="RmlC-like cupins"/>
    <property type="match status" value="1"/>
</dbReference>
<dbReference type="EMBL" id="JBIAPK010000005">
    <property type="protein sequence ID" value="MFF3340546.1"/>
    <property type="molecule type" value="Genomic_DNA"/>
</dbReference>
<gene>
    <name evidence="2" type="ORF">ACFYWW_17690</name>
</gene>
<evidence type="ECO:0000259" key="1">
    <source>
        <dbReference type="Pfam" id="PF07883"/>
    </source>
</evidence>
<reference evidence="2 3" key="1">
    <citation type="submission" date="2024-10" db="EMBL/GenBank/DDBJ databases">
        <title>The Natural Products Discovery Center: Release of the First 8490 Sequenced Strains for Exploring Actinobacteria Biosynthetic Diversity.</title>
        <authorList>
            <person name="Kalkreuter E."/>
            <person name="Kautsar S.A."/>
            <person name="Yang D."/>
            <person name="Bader C.D."/>
            <person name="Teijaro C.N."/>
            <person name="Fluegel L."/>
            <person name="Davis C.M."/>
            <person name="Simpson J.R."/>
            <person name="Lauterbach L."/>
            <person name="Steele A.D."/>
            <person name="Gui C."/>
            <person name="Meng S."/>
            <person name="Li G."/>
            <person name="Viehrig K."/>
            <person name="Ye F."/>
            <person name="Su P."/>
            <person name="Kiefer A.F."/>
            <person name="Nichols A."/>
            <person name="Cepeda A.J."/>
            <person name="Yan W."/>
            <person name="Fan B."/>
            <person name="Jiang Y."/>
            <person name="Adhikari A."/>
            <person name="Zheng C.-J."/>
            <person name="Schuster L."/>
            <person name="Cowan T.M."/>
            <person name="Smanski M.J."/>
            <person name="Chevrette M.G."/>
            <person name="De Carvalho L.P.S."/>
            <person name="Shen B."/>
        </authorList>
    </citation>
    <scope>NUCLEOTIDE SEQUENCE [LARGE SCALE GENOMIC DNA]</scope>
    <source>
        <strain evidence="2 3">NPDC003029</strain>
    </source>
</reference>
<dbReference type="RefSeq" id="WP_355718514.1">
    <property type="nucleotide sequence ID" value="NZ_JBEXNP010000006.1"/>
</dbReference>
<sequence>MTHAARSTYGPAVPFLPTETDPCGMILNEADFSRSAVPDAPFKSARFTLPAGSSTPPDAHDESEVWFVVAGGGSVAVDGVRRPVTAGDMVSFGPRQRHVAAADAGEDLVVLSMWWGGPDDR</sequence>
<protein>
    <submittedName>
        <fullName evidence="2">Cupin domain-containing protein</fullName>
    </submittedName>
</protein>
<accession>A0ABW6RG94</accession>
<dbReference type="InterPro" id="IPR011051">
    <property type="entry name" value="RmlC_Cupin_sf"/>
</dbReference>